<protein>
    <submittedName>
        <fullName evidence="1">Uncharacterized protein</fullName>
    </submittedName>
</protein>
<sequence length="91" mass="9230">MKRRTPLVAGAQVVPASSSPAAPAVAQQAVRDLFTTHSVKGVASAPGTASLVGRGEDVRRGVASTITTRVVVDPAWGPPADFGPQIDVLVS</sequence>
<evidence type="ECO:0000313" key="1">
    <source>
        <dbReference type="EMBL" id="SDN97879.1"/>
    </source>
</evidence>
<accession>A0A1H0FTR3</accession>
<dbReference type="OrthoDB" id="3701135at2"/>
<keyword evidence="2" id="KW-1185">Reference proteome</keyword>
<dbReference type="Proteomes" id="UP000199691">
    <property type="component" value="Unassembled WGS sequence"/>
</dbReference>
<dbReference type="EMBL" id="FNIX01000001">
    <property type="protein sequence ID" value="SDN97879.1"/>
    <property type="molecule type" value="Genomic_DNA"/>
</dbReference>
<dbReference type="STRING" id="641025.SAMN05421507_101911"/>
<name>A0A1H0FTR3_9PSEU</name>
<gene>
    <name evidence="1" type="ORF">SAMN05421507_101911</name>
</gene>
<organism evidence="1 2">
    <name type="scientific">Lentzea jiangxiensis</name>
    <dbReference type="NCBI Taxonomy" id="641025"/>
    <lineage>
        <taxon>Bacteria</taxon>
        <taxon>Bacillati</taxon>
        <taxon>Actinomycetota</taxon>
        <taxon>Actinomycetes</taxon>
        <taxon>Pseudonocardiales</taxon>
        <taxon>Pseudonocardiaceae</taxon>
        <taxon>Lentzea</taxon>
    </lineage>
</organism>
<reference evidence="2" key="1">
    <citation type="submission" date="2016-10" db="EMBL/GenBank/DDBJ databases">
        <authorList>
            <person name="Varghese N."/>
            <person name="Submissions S."/>
        </authorList>
    </citation>
    <scope>NUCLEOTIDE SEQUENCE [LARGE SCALE GENOMIC DNA]</scope>
    <source>
        <strain evidence="2">CGMCC 4.6609</strain>
    </source>
</reference>
<evidence type="ECO:0000313" key="2">
    <source>
        <dbReference type="Proteomes" id="UP000199691"/>
    </source>
</evidence>
<dbReference type="AlphaFoldDB" id="A0A1H0FTR3"/>
<dbReference type="RefSeq" id="WP_090095337.1">
    <property type="nucleotide sequence ID" value="NZ_FNIX01000001.1"/>
</dbReference>
<proteinExistence type="predicted"/>